<protein>
    <submittedName>
        <fullName evidence="3">16S rRNA (Guanine(966)-N(2))-methyltransferase ## SSU rRNA m(2)G966</fullName>
        <ecNumber evidence="3">2.1.1.171</ecNumber>
    </submittedName>
</protein>
<dbReference type="EC" id="2.1.1.171" evidence="3"/>
<accession>A0A1W1CUV7</accession>
<reference evidence="3" key="1">
    <citation type="submission" date="2016-10" db="EMBL/GenBank/DDBJ databases">
        <authorList>
            <person name="de Groot N.N."/>
        </authorList>
    </citation>
    <scope>NUCLEOTIDE SEQUENCE</scope>
</reference>
<evidence type="ECO:0000256" key="1">
    <source>
        <dbReference type="ARBA" id="ARBA00022603"/>
    </source>
</evidence>
<dbReference type="AlphaFoldDB" id="A0A1W1CUV7"/>
<dbReference type="InterPro" id="IPR029063">
    <property type="entry name" value="SAM-dependent_MTases_sf"/>
</dbReference>
<dbReference type="SUPFAM" id="SSF53335">
    <property type="entry name" value="S-adenosyl-L-methionine-dependent methyltransferases"/>
    <property type="match status" value="1"/>
</dbReference>
<dbReference type="GO" id="GO:0052913">
    <property type="term" value="F:16S rRNA (guanine(966)-N(2))-methyltransferase activity"/>
    <property type="evidence" value="ECO:0007669"/>
    <property type="project" value="UniProtKB-EC"/>
</dbReference>
<dbReference type="PIRSF" id="PIRSF004553">
    <property type="entry name" value="CHP00095"/>
    <property type="match status" value="1"/>
</dbReference>
<organism evidence="3">
    <name type="scientific">hydrothermal vent metagenome</name>
    <dbReference type="NCBI Taxonomy" id="652676"/>
    <lineage>
        <taxon>unclassified sequences</taxon>
        <taxon>metagenomes</taxon>
        <taxon>ecological metagenomes</taxon>
    </lineage>
</organism>
<keyword evidence="2 3" id="KW-0808">Transferase</keyword>
<sequence length="208" mass="23754">MGMKTKHTKKEKIKIFTTSITAGKYKGKSIEIPDIFTTRSSKGVLKESLFNTLQFDIIDKNFVEVFSGSGSIGLEALSRGAKNAYFMEYNSTAFKCLEFNTRSIAPHDSHLFLGDSFEKFPIIYEIIKKSSEKTYFYFDPPFATRDGMDDVYDKTIALIEGIEAQHCEMVIVEHMSQLDLPKDIGQLTQSKRKKFGRSTLTYYRPSQD</sequence>
<dbReference type="Gene3D" id="3.40.50.150">
    <property type="entry name" value="Vaccinia Virus protein VP39"/>
    <property type="match status" value="1"/>
</dbReference>
<dbReference type="EMBL" id="FPHM01000137">
    <property type="protein sequence ID" value="SFV69650.1"/>
    <property type="molecule type" value="Genomic_DNA"/>
</dbReference>
<name>A0A1W1CUV7_9ZZZZ</name>
<dbReference type="PANTHER" id="PTHR43542:SF1">
    <property type="entry name" value="METHYLTRANSFERASE"/>
    <property type="match status" value="1"/>
</dbReference>
<evidence type="ECO:0000256" key="2">
    <source>
        <dbReference type="ARBA" id="ARBA00022679"/>
    </source>
</evidence>
<keyword evidence="1 3" id="KW-0489">Methyltransferase</keyword>
<dbReference type="InterPro" id="IPR004398">
    <property type="entry name" value="RNA_MeTrfase_RsmD"/>
</dbReference>
<proteinExistence type="predicted"/>
<dbReference type="PANTHER" id="PTHR43542">
    <property type="entry name" value="METHYLTRANSFERASE"/>
    <property type="match status" value="1"/>
</dbReference>
<dbReference type="Pfam" id="PF03602">
    <property type="entry name" value="Cons_hypoth95"/>
    <property type="match status" value="1"/>
</dbReference>
<evidence type="ECO:0000313" key="3">
    <source>
        <dbReference type="EMBL" id="SFV69650.1"/>
    </source>
</evidence>
<dbReference type="NCBIfam" id="TIGR00095">
    <property type="entry name" value="16S rRNA (guanine(966)-N(2))-methyltransferase RsmD"/>
    <property type="match status" value="1"/>
</dbReference>
<gene>
    <name evidence="3" type="ORF">MNB_SV-13-915</name>
</gene>